<dbReference type="EMBL" id="BGZK01000133">
    <property type="protein sequence ID" value="GBP21857.1"/>
    <property type="molecule type" value="Genomic_DNA"/>
</dbReference>
<keyword evidence="2" id="KW-1185">Reference proteome</keyword>
<accession>A0A4C1U700</accession>
<gene>
    <name evidence="1" type="ORF">EVAR_6829_1</name>
</gene>
<reference evidence="1 2" key="1">
    <citation type="journal article" date="2019" name="Commun. Biol.">
        <title>The bagworm genome reveals a unique fibroin gene that provides high tensile strength.</title>
        <authorList>
            <person name="Kono N."/>
            <person name="Nakamura H."/>
            <person name="Ohtoshi R."/>
            <person name="Tomita M."/>
            <person name="Numata K."/>
            <person name="Arakawa K."/>
        </authorList>
    </citation>
    <scope>NUCLEOTIDE SEQUENCE [LARGE SCALE GENOMIC DNA]</scope>
</reference>
<name>A0A4C1U700_EUMVA</name>
<dbReference type="AlphaFoldDB" id="A0A4C1U700"/>
<comment type="caution">
    <text evidence="1">The sequence shown here is derived from an EMBL/GenBank/DDBJ whole genome shotgun (WGS) entry which is preliminary data.</text>
</comment>
<protein>
    <submittedName>
        <fullName evidence="1">Uncharacterized protein</fullName>
    </submittedName>
</protein>
<evidence type="ECO:0000313" key="1">
    <source>
        <dbReference type="EMBL" id="GBP21857.1"/>
    </source>
</evidence>
<dbReference type="Proteomes" id="UP000299102">
    <property type="component" value="Unassembled WGS sequence"/>
</dbReference>
<proteinExistence type="predicted"/>
<evidence type="ECO:0000313" key="2">
    <source>
        <dbReference type="Proteomes" id="UP000299102"/>
    </source>
</evidence>
<organism evidence="1 2">
    <name type="scientific">Eumeta variegata</name>
    <name type="common">Bagworm moth</name>
    <name type="synonym">Eumeta japonica</name>
    <dbReference type="NCBI Taxonomy" id="151549"/>
    <lineage>
        <taxon>Eukaryota</taxon>
        <taxon>Metazoa</taxon>
        <taxon>Ecdysozoa</taxon>
        <taxon>Arthropoda</taxon>
        <taxon>Hexapoda</taxon>
        <taxon>Insecta</taxon>
        <taxon>Pterygota</taxon>
        <taxon>Neoptera</taxon>
        <taxon>Endopterygota</taxon>
        <taxon>Lepidoptera</taxon>
        <taxon>Glossata</taxon>
        <taxon>Ditrysia</taxon>
        <taxon>Tineoidea</taxon>
        <taxon>Psychidae</taxon>
        <taxon>Oiketicinae</taxon>
        <taxon>Eumeta</taxon>
    </lineage>
</organism>
<sequence>MFSRGRGNGARRYPAANSRNETIGVARFGQPYEVIEKFTICFLADSFRFTVIQYLQYRESRVVGDYAASDQLDPLALRRDVVSLGMPCRIHCEECFEEL</sequence>